<dbReference type="Proteomes" id="UP000202086">
    <property type="component" value="Segment"/>
</dbReference>
<gene>
    <name evidence="2" type="primary">107</name>
    <name evidence="2" type="ORF">DNAM5_107</name>
</gene>
<evidence type="ECO:0000256" key="1">
    <source>
        <dbReference type="SAM" id="MobiDB-lite"/>
    </source>
</evidence>
<dbReference type="EMBL" id="KC292029">
    <property type="protein sequence ID" value="AGM11966.1"/>
    <property type="molecule type" value="Genomic_DNA"/>
</dbReference>
<dbReference type="RefSeq" id="YP_008059668.1">
    <property type="nucleotide sequence ID" value="NC_021330.1"/>
</dbReference>
<accession>R4TI14</accession>
<feature type="region of interest" description="Disordered" evidence="1">
    <location>
        <begin position="177"/>
        <end position="220"/>
    </location>
</feature>
<dbReference type="GeneID" id="16193494"/>
<dbReference type="KEGG" id="vg:16193494"/>
<feature type="compositionally biased region" description="Basic and acidic residues" evidence="1">
    <location>
        <begin position="189"/>
        <end position="200"/>
    </location>
</feature>
<reference evidence="2 3" key="1">
    <citation type="submission" date="2012-12" db="EMBL/GenBank/DDBJ databases">
        <authorList>
            <person name="Sencilo A."/>
            <person name="Jacobs-Sera D."/>
            <person name="Russell D.A."/>
            <person name="Ko C."/>
            <person name="Atanasova N."/>
            <person name="Osterlund E."/>
            <person name="Oksanen H.M."/>
            <person name="Bamford D.H."/>
            <person name="Hatfull G.F."/>
            <person name="Roine E."/>
            <person name="Hendrix R.W."/>
        </authorList>
    </citation>
    <scope>NUCLEOTIDE SEQUENCE [LARGE SCALE GENOMIC DNA]</scope>
</reference>
<protein>
    <submittedName>
        <fullName evidence="2">Uncharacterized protein</fullName>
    </submittedName>
</protein>
<name>R4TI14_9CAUD</name>
<proteinExistence type="predicted"/>
<evidence type="ECO:0000313" key="2">
    <source>
        <dbReference type="EMBL" id="AGM11966.1"/>
    </source>
</evidence>
<keyword evidence="3" id="KW-1185">Reference proteome</keyword>
<evidence type="ECO:0000313" key="3">
    <source>
        <dbReference type="Proteomes" id="UP000202086"/>
    </source>
</evidence>
<organism evidence="2 3">
    <name type="scientific">Haloarcula californiae tailed virus 1</name>
    <dbReference type="NCBI Taxonomy" id="1273746"/>
    <lineage>
        <taxon>Viruses</taxon>
        <taxon>Duplodnaviria</taxon>
        <taxon>Heunggongvirae</taxon>
        <taxon>Uroviricota</taxon>
        <taxon>Caudoviricetes</taxon>
        <taxon>Thumleimavirales</taxon>
        <taxon>Druskaviridae</taxon>
        <taxon>Hacavirus</taxon>
        <taxon>Hacavirus italiense</taxon>
        <taxon>Hacavirus HCTV1</taxon>
    </lineage>
</organism>
<sequence length="675" mass="75037">MKMQVDIGNYHKEKKVGTIDDEGNLETDSKALRGVAEPIIEEGVYGYYPFHVDGDDGETHIEYKEFHITPGTTGFLREFFDDLPSPFDCDMDVLRDLPTFDPDAHLEEKLRKDDFPPECRSCGENRRMRGSFVCPLCHPDEDEESYDGPLAGGDTKEKMVEGALQSLVSKEWVADPTDEAPNRWTNTETGEHRYQERKPGSSEAGNEDPELPEGWTEPYDSIRDYEVGERVAFISEEGEEVFGEITVADPEGLSIEGEDGQEHYVIPGLDSAQITSVEEGSGGLDIEGDDVDLSEWDDPLDDISSYNEGDEVVVEVGDTQVEGVVQNVIDGRGSSVEVDVGDRVLTVTVSNDVSISGVQGHEDSAQSDPDVSLTEIPEPEGDEVSSFEDLGVDLSETERGLEFQNRPDDETLLAGDARNKIEKHFEGKYGEEALDAYTKWRGDSYTDNAQEVSRTITETLGWEGDIRNDVLEGGQPSEGAKEMQREVTALSRDFFRDTFGETGELSRALPRKHRTQAIEEMLLDPDADSFEVSQNAVDNWTTAEKTLDEFSGSDGMIMEVERSVDEVAVATTSCFSTLNAEYGDEYVMKGIDSVERSDVKMKHEGRTVNLSSDISEMDSGDIGTLARVCIDEYEEGNLSDEARESLKPFLKRLDEHYEGSGETAMALEYYIEEEL</sequence>